<dbReference type="Pfam" id="PF01609">
    <property type="entry name" value="DDE_Tnp_1"/>
    <property type="match status" value="1"/>
</dbReference>
<dbReference type="Proteomes" id="UP000006565">
    <property type="component" value="Chromosome"/>
</dbReference>
<evidence type="ECO:0000259" key="1">
    <source>
        <dbReference type="Pfam" id="PF01609"/>
    </source>
</evidence>
<dbReference type="InterPro" id="IPR053520">
    <property type="entry name" value="Transposase_Tn903"/>
</dbReference>
<dbReference type="GO" id="GO:0006313">
    <property type="term" value="P:DNA transposition"/>
    <property type="evidence" value="ECO:0007669"/>
    <property type="project" value="InterPro"/>
</dbReference>
<accession>E1RG61</accession>
<evidence type="ECO:0000313" key="2">
    <source>
        <dbReference type="EMBL" id="ADN36296.1"/>
    </source>
</evidence>
<protein>
    <submittedName>
        <fullName evidence="2">Transposase IS4 family protein</fullName>
    </submittedName>
</protein>
<dbReference type="HOGENOM" id="CLU_056491_0_0_2"/>
<organism evidence="2 3">
    <name type="scientific">Methanolacinia petrolearia (strain DSM 11571 / OCM 486 / SEBR 4847)</name>
    <name type="common">Methanoplanus petrolearius</name>
    <dbReference type="NCBI Taxonomy" id="679926"/>
    <lineage>
        <taxon>Archaea</taxon>
        <taxon>Methanobacteriati</taxon>
        <taxon>Methanobacteriota</taxon>
        <taxon>Stenosarchaea group</taxon>
        <taxon>Methanomicrobia</taxon>
        <taxon>Methanomicrobiales</taxon>
        <taxon>Methanomicrobiaceae</taxon>
        <taxon>Methanolacinia</taxon>
    </lineage>
</organism>
<dbReference type="EMBL" id="CP002117">
    <property type="protein sequence ID" value="ADN36296.1"/>
    <property type="molecule type" value="Genomic_DNA"/>
</dbReference>
<keyword evidence="3" id="KW-1185">Reference proteome</keyword>
<sequence>MSENRYINLVETSLEVIRNSHVPLRSSKYSNKKYTQHQLLTLIILKEEIRMNYRDFSELLHILTPIREILRLKDIPHFTTIQKFLSRIPALTFRIILKKVIRNIHQKGEIIRITSIDSTGFTSSYASHYYSKRINKTRKSFIKASIAVDSDKLIVLGWKFSKVPVHDSQHAKSLMNQVIRITKSECFTMDKGYDSEKIHQYIREIIGAESVIPVRKWDGKIYSGKYRREMIENFNQQKYGQRNMVETVFSVIKRRYGGECQVEKILQPVKRNQNQNGSP</sequence>
<dbReference type="AlphaFoldDB" id="E1RG61"/>
<reference evidence="2 3" key="1">
    <citation type="journal article" date="2010" name="Stand. Genomic Sci.">
        <title>Complete genome sequence of Methanoplanus petrolearius type strain (SEBR 4847).</title>
        <authorList>
            <person name="Brambilla E."/>
            <person name="Djao O.D."/>
            <person name="Daligault H."/>
            <person name="Lapidus A."/>
            <person name="Lucas S."/>
            <person name="Hammon N."/>
            <person name="Nolan M."/>
            <person name="Tice H."/>
            <person name="Cheng J.F."/>
            <person name="Han C."/>
            <person name="Tapia R."/>
            <person name="Goodwin L."/>
            <person name="Pitluck S."/>
            <person name="Liolios K."/>
            <person name="Ivanova N."/>
            <person name="Mavromatis K."/>
            <person name="Mikhailova N."/>
            <person name="Pati A."/>
            <person name="Chen A."/>
            <person name="Palaniappan K."/>
            <person name="Land M."/>
            <person name="Hauser L."/>
            <person name="Chang Y.J."/>
            <person name="Jeffries C.D."/>
            <person name="Rohde M."/>
            <person name="Spring S."/>
            <person name="Sikorski J."/>
            <person name="Goker M."/>
            <person name="Woyke T."/>
            <person name="Bristow J."/>
            <person name="Eisen J.A."/>
            <person name="Markowitz V."/>
            <person name="Hugenholtz P."/>
            <person name="Kyrpides N.C."/>
            <person name="Klenk H.P."/>
        </authorList>
    </citation>
    <scope>NUCLEOTIDE SEQUENCE [LARGE SCALE GENOMIC DNA]</scope>
    <source>
        <strain evidence="3">DSM 11571 / OCM 486 / SEBR 4847</strain>
    </source>
</reference>
<dbReference type="NCBIfam" id="NF033579">
    <property type="entry name" value="transpos_IS5_2"/>
    <property type="match status" value="1"/>
</dbReference>
<proteinExistence type="predicted"/>
<dbReference type="eggNOG" id="arCOG02751">
    <property type="taxonomic scope" value="Archaea"/>
</dbReference>
<name>E1RG61_METP4</name>
<dbReference type="KEGG" id="mpi:Mpet_1539"/>
<gene>
    <name evidence="2" type="ordered locus">Mpet_1539</name>
</gene>
<dbReference type="GO" id="GO:0003677">
    <property type="term" value="F:DNA binding"/>
    <property type="evidence" value="ECO:0007669"/>
    <property type="project" value="InterPro"/>
</dbReference>
<dbReference type="InterPro" id="IPR002559">
    <property type="entry name" value="Transposase_11"/>
</dbReference>
<evidence type="ECO:0000313" key="3">
    <source>
        <dbReference type="Proteomes" id="UP000006565"/>
    </source>
</evidence>
<dbReference type="GO" id="GO:0004803">
    <property type="term" value="F:transposase activity"/>
    <property type="evidence" value="ECO:0007669"/>
    <property type="project" value="InterPro"/>
</dbReference>
<feature type="domain" description="Transposase IS4-like" evidence="1">
    <location>
        <begin position="112"/>
        <end position="258"/>
    </location>
</feature>
<dbReference type="STRING" id="679926.Mpet_1539"/>